<reference evidence="1" key="1">
    <citation type="submission" date="2020-06" db="EMBL/GenBank/DDBJ databases">
        <authorList>
            <person name="Dong N."/>
        </authorList>
    </citation>
    <scope>NUCLEOTIDE SEQUENCE</scope>
    <source>
        <strain evidence="1">R1692</strain>
    </source>
</reference>
<protein>
    <submittedName>
        <fullName evidence="1">Uncharacterized protein</fullName>
    </submittedName>
</protein>
<evidence type="ECO:0000313" key="1">
    <source>
        <dbReference type="EMBL" id="MDM1048710.1"/>
    </source>
</evidence>
<dbReference type="RefSeq" id="WP_286651424.1">
    <property type="nucleotide sequence ID" value="NZ_JACAGK010000027.1"/>
</dbReference>
<name>A0ABT7NNH0_9SPHI</name>
<accession>A0ABT7NNH0</accession>
<evidence type="ECO:0000313" key="2">
    <source>
        <dbReference type="Proteomes" id="UP001170954"/>
    </source>
</evidence>
<proteinExistence type="predicted"/>
<comment type="caution">
    <text evidence="1">The sequence shown here is derived from an EMBL/GenBank/DDBJ whole genome shotgun (WGS) entry which is preliminary data.</text>
</comment>
<reference evidence="1" key="2">
    <citation type="journal article" date="2022" name="Sci. Total Environ.">
        <title>Prevalence, transmission, and molecular epidemiology of tet(X)-positive bacteria among humans, animals, and environmental niches in China: An epidemiological, and genomic-based study.</title>
        <authorList>
            <person name="Dong N."/>
            <person name="Zeng Y."/>
            <person name="Cai C."/>
            <person name="Sun C."/>
            <person name="Lu J."/>
            <person name="Liu C."/>
            <person name="Zhou H."/>
            <person name="Sun Q."/>
            <person name="Shu L."/>
            <person name="Wang H."/>
            <person name="Wang Y."/>
            <person name="Wang S."/>
            <person name="Wu C."/>
            <person name="Chan E.W."/>
            <person name="Chen G."/>
            <person name="Shen Z."/>
            <person name="Chen S."/>
            <person name="Zhang R."/>
        </authorList>
    </citation>
    <scope>NUCLEOTIDE SEQUENCE</scope>
    <source>
        <strain evidence="1">R1692</strain>
    </source>
</reference>
<dbReference type="Proteomes" id="UP001170954">
    <property type="component" value="Unassembled WGS sequence"/>
</dbReference>
<gene>
    <name evidence="1" type="ORF">HX018_10710</name>
</gene>
<keyword evidence="2" id="KW-1185">Reference proteome</keyword>
<dbReference type="EMBL" id="JACAGK010000027">
    <property type="protein sequence ID" value="MDM1048710.1"/>
    <property type="molecule type" value="Genomic_DNA"/>
</dbReference>
<sequence length="394" mass="45832">MKSRKYILHYFDNLVHRLVSDSEDMVPDQQAGIAERTRREQLNFQIAIKEAVCSISREIELQRFLSRHYLEALHLQEILIARIHKDPSWYNGQSLLLDTLTDVLAGLGKYLEQRYGYLLRFPDPLPDSNLKARVAKISAEFQSVSSLLPSGLFSELLSKHFVRLAERVSSRCVFSKSSLDYMNALVRRIHEWDWDNSHKAFEAIERFFVYMNFNSKAVMDLMVAKMESQLSLLEKSEDKLLYLMDRLRSFRQLHRKPRICLNPGYWSLDQFIEKWFEAEIAFQRSTTALAGHGVSNPSIKAPLAQQVSLPKQKIRCGLSGDQIAIVLRAADEVRMIESRSLNMVFKTMIPYIATDNRSTLSPSSIRVKSYHPEHRDKSFVIDKLHQMIEKIRDY</sequence>
<organism evidence="1 2">
    <name type="scientific">Sphingobacterium hotanense</name>
    <dbReference type="NCBI Taxonomy" id="649196"/>
    <lineage>
        <taxon>Bacteria</taxon>
        <taxon>Pseudomonadati</taxon>
        <taxon>Bacteroidota</taxon>
        <taxon>Sphingobacteriia</taxon>
        <taxon>Sphingobacteriales</taxon>
        <taxon>Sphingobacteriaceae</taxon>
        <taxon>Sphingobacterium</taxon>
    </lineage>
</organism>